<dbReference type="InterPro" id="IPR029016">
    <property type="entry name" value="GAF-like_dom_sf"/>
</dbReference>
<name>A0A7G6X9F5_9ACTN</name>
<dbReference type="EMBL" id="CP043661">
    <property type="protein sequence ID" value="QNE22870.1"/>
    <property type="molecule type" value="Genomic_DNA"/>
</dbReference>
<dbReference type="KEGG" id="kqi:F1D05_10595"/>
<dbReference type="PROSITE" id="PS50921">
    <property type="entry name" value="ANTAR"/>
    <property type="match status" value="1"/>
</dbReference>
<accession>A0A7G6X9F5</accession>
<organism evidence="4 5">
    <name type="scientific">Kribbella qitaiheensis</name>
    <dbReference type="NCBI Taxonomy" id="1544730"/>
    <lineage>
        <taxon>Bacteria</taxon>
        <taxon>Bacillati</taxon>
        <taxon>Actinomycetota</taxon>
        <taxon>Actinomycetes</taxon>
        <taxon>Propionibacteriales</taxon>
        <taxon>Kribbellaceae</taxon>
        <taxon>Kribbella</taxon>
    </lineage>
</organism>
<evidence type="ECO:0000259" key="3">
    <source>
        <dbReference type="PROSITE" id="PS50921"/>
    </source>
</evidence>
<dbReference type="Proteomes" id="UP000515563">
    <property type="component" value="Chromosome"/>
</dbReference>
<dbReference type="GO" id="GO:0003723">
    <property type="term" value="F:RNA binding"/>
    <property type="evidence" value="ECO:0007669"/>
    <property type="project" value="InterPro"/>
</dbReference>
<dbReference type="InterPro" id="IPR036388">
    <property type="entry name" value="WH-like_DNA-bd_sf"/>
</dbReference>
<evidence type="ECO:0000313" key="4">
    <source>
        <dbReference type="EMBL" id="QNE22870.1"/>
    </source>
</evidence>
<reference evidence="5" key="1">
    <citation type="submission" date="2019-09" db="EMBL/GenBank/DDBJ databases">
        <title>Antimicrobial potential of Antarctic Bacteria.</title>
        <authorList>
            <person name="Benaud N."/>
            <person name="Edwards R.J."/>
            <person name="Ferrari B.C."/>
        </authorList>
    </citation>
    <scope>NUCLEOTIDE SEQUENCE [LARGE SCALE GENOMIC DNA]</scope>
    <source>
        <strain evidence="5">SPB151</strain>
    </source>
</reference>
<proteinExistence type="predicted"/>
<sequence length="163" mass="17250">MTWGQTSRVGEDLAAVVLLTAGAGPCLAAVTDQLTVLVGDTVSDDRWSVWAAQLAELGLRSVLAIPIRVGDEMLGVLNVVAAKPYAFEPRDVAIAHLLARHASVAVASARQEDTLQRAVDARGVVGQALGILMERFSVDADRAFLILRRSSGPGESHPRALTE</sequence>
<dbReference type="Pfam" id="PF03861">
    <property type="entry name" value="ANTAR"/>
    <property type="match status" value="1"/>
</dbReference>
<dbReference type="Pfam" id="PF13185">
    <property type="entry name" value="GAF_2"/>
    <property type="match status" value="1"/>
</dbReference>
<dbReference type="InterPro" id="IPR003018">
    <property type="entry name" value="GAF"/>
</dbReference>
<protein>
    <submittedName>
        <fullName evidence="4">GAF and ANTAR domain-containing protein</fullName>
    </submittedName>
</protein>
<dbReference type="Gene3D" id="3.30.450.40">
    <property type="match status" value="1"/>
</dbReference>
<gene>
    <name evidence="4" type="ORF">F1D05_10595</name>
</gene>
<evidence type="ECO:0000256" key="1">
    <source>
        <dbReference type="ARBA" id="ARBA00023015"/>
    </source>
</evidence>
<evidence type="ECO:0000313" key="5">
    <source>
        <dbReference type="Proteomes" id="UP000515563"/>
    </source>
</evidence>
<dbReference type="Gene3D" id="1.10.10.10">
    <property type="entry name" value="Winged helix-like DNA-binding domain superfamily/Winged helix DNA-binding domain"/>
    <property type="match status" value="1"/>
</dbReference>
<keyword evidence="2" id="KW-0804">Transcription</keyword>
<reference evidence="4 5" key="2">
    <citation type="journal article" date="2020" name="Microbiol. Resour. Announc.">
        <title>Antarctic desert soil bacteria exhibit high novel natural product potential, evaluated through long-read genome sequencing and comparative genomics.</title>
        <authorList>
            <person name="Benaud N."/>
            <person name="Edwards R.J."/>
            <person name="Amos T.G."/>
            <person name="D'Agostino P.M."/>
            <person name="Gutierrez-Chavez C."/>
            <person name="Montgomery K."/>
            <person name="Nicetic I."/>
            <person name="Ferrari B.C."/>
        </authorList>
    </citation>
    <scope>NUCLEOTIDE SEQUENCE [LARGE SCALE GENOMIC DNA]</scope>
    <source>
        <strain evidence="4 5">SPB151</strain>
    </source>
</reference>
<dbReference type="InterPro" id="IPR005561">
    <property type="entry name" value="ANTAR"/>
</dbReference>
<keyword evidence="5" id="KW-1185">Reference proteome</keyword>
<keyword evidence="1" id="KW-0805">Transcription regulation</keyword>
<dbReference type="SUPFAM" id="SSF55781">
    <property type="entry name" value="GAF domain-like"/>
    <property type="match status" value="1"/>
</dbReference>
<feature type="domain" description="ANTAR" evidence="3">
    <location>
        <begin position="105"/>
        <end position="163"/>
    </location>
</feature>
<dbReference type="AlphaFoldDB" id="A0A7G6X9F5"/>
<evidence type="ECO:0000256" key="2">
    <source>
        <dbReference type="ARBA" id="ARBA00023163"/>
    </source>
</evidence>